<dbReference type="AlphaFoldDB" id="B9L4X4"/>
<feature type="domain" description="Rieske" evidence="5">
    <location>
        <begin position="98"/>
        <end position="193"/>
    </location>
</feature>
<dbReference type="GO" id="GO:0051537">
    <property type="term" value="F:2 iron, 2 sulfur cluster binding"/>
    <property type="evidence" value="ECO:0007669"/>
    <property type="project" value="UniProtKB-KW"/>
</dbReference>
<dbReference type="Proteomes" id="UP000000447">
    <property type="component" value="Plasmid unnamed"/>
</dbReference>
<sequence length="200" mass="21822">MSEVRITVRQNGPYHVQGRVILVDHEGNEIPYEGEEIWLCRCGGSAKKPFCDGTHKRIGFQGDLGVAVRRAADVAEEREPAAPGAAPVQEQASESDFVPVKPLAEVPEATIVRFEVDGAPRLLVRFGERLYAVDGICTHEEAELAEGDLEDGVIYCPLHGSGFELATGRVTSLPATKPLPVYEVVVRDGMVYVSRQPRGR</sequence>
<keyword evidence="6" id="KW-0614">Plasmid</keyword>
<evidence type="ECO:0000313" key="7">
    <source>
        <dbReference type="Proteomes" id="UP000000447"/>
    </source>
</evidence>
<dbReference type="CDD" id="cd03528">
    <property type="entry name" value="Rieske_RO_ferredoxin"/>
    <property type="match status" value="1"/>
</dbReference>
<dbReference type="SMART" id="SM00704">
    <property type="entry name" value="ZnF_CDGSH"/>
    <property type="match status" value="1"/>
</dbReference>
<dbReference type="eggNOG" id="COG3369">
    <property type="taxonomic scope" value="Bacteria"/>
</dbReference>
<dbReference type="PROSITE" id="PS51296">
    <property type="entry name" value="RIESKE"/>
    <property type="match status" value="1"/>
</dbReference>
<dbReference type="EMBL" id="CP001276">
    <property type="protein sequence ID" value="ACM07109.1"/>
    <property type="molecule type" value="Genomic_DNA"/>
</dbReference>
<keyword evidence="4" id="KW-0411">Iron-sulfur</keyword>
<dbReference type="InterPro" id="IPR042216">
    <property type="entry name" value="MitoNEET_CISD"/>
</dbReference>
<keyword evidence="3" id="KW-0408">Iron</keyword>
<evidence type="ECO:0000256" key="1">
    <source>
        <dbReference type="ARBA" id="ARBA00022714"/>
    </source>
</evidence>
<gene>
    <name evidence="6" type="ordered locus">trd_A0838</name>
</gene>
<dbReference type="Pfam" id="PF00355">
    <property type="entry name" value="Rieske"/>
    <property type="match status" value="1"/>
</dbReference>
<dbReference type="InterPro" id="IPR018967">
    <property type="entry name" value="FeS-contain_CDGSH-typ"/>
</dbReference>
<dbReference type="GO" id="GO:0005737">
    <property type="term" value="C:cytoplasm"/>
    <property type="evidence" value="ECO:0007669"/>
    <property type="project" value="UniProtKB-ARBA"/>
</dbReference>
<dbReference type="HOGENOM" id="CLU_1365674_0_0_0"/>
<keyword evidence="2" id="KW-0479">Metal-binding</keyword>
<organism evidence="6 7">
    <name type="scientific">Thermomicrobium roseum (strain ATCC 27502 / DSM 5159 / P-2)</name>
    <dbReference type="NCBI Taxonomy" id="309801"/>
    <lineage>
        <taxon>Bacteria</taxon>
        <taxon>Pseudomonadati</taxon>
        <taxon>Thermomicrobiota</taxon>
        <taxon>Thermomicrobia</taxon>
        <taxon>Thermomicrobiales</taxon>
        <taxon>Thermomicrobiaceae</taxon>
        <taxon>Thermomicrobium</taxon>
    </lineage>
</organism>
<dbReference type="eggNOG" id="COG2146">
    <property type="taxonomic scope" value="Bacteria"/>
</dbReference>
<evidence type="ECO:0000313" key="6">
    <source>
        <dbReference type="EMBL" id="ACM07109.1"/>
    </source>
</evidence>
<dbReference type="GO" id="GO:0046872">
    <property type="term" value="F:metal ion binding"/>
    <property type="evidence" value="ECO:0007669"/>
    <property type="project" value="UniProtKB-KW"/>
</dbReference>
<reference evidence="6 7" key="1">
    <citation type="journal article" date="2009" name="PLoS ONE">
        <title>Complete genome sequence of the aerobic CO-oxidizing thermophile Thermomicrobium roseum.</title>
        <authorList>
            <person name="Wu D."/>
            <person name="Raymond J."/>
            <person name="Wu M."/>
            <person name="Chatterji S."/>
            <person name="Ren Q."/>
            <person name="Graham J.E."/>
            <person name="Bryant D.A."/>
            <person name="Robb F."/>
            <person name="Colman A."/>
            <person name="Tallon L.J."/>
            <person name="Badger J.H."/>
            <person name="Madupu R."/>
            <person name="Ward N.L."/>
            <person name="Eisen J.A."/>
        </authorList>
    </citation>
    <scope>NUCLEOTIDE SEQUENCE [LARGE SCALE GENOMIC DNA]</scope>
    <source>
        <strain evidence="7">ATCC 27502 / DSM 5159 / P-2</strain>
        <plasmid evidence="6">unnamed</plasmid>
    </source>
</reference>
<keyword evidence="1" id="KW-0001">2Fe-2S</keyword>
<evidence type="ECO:0000259" key="5">
    <source>
        <dbReference type="PROSITE" id="PS51296"/>
    </source>
</evidence>
<dbReference type="KEGG" id="tro:trd_A0838"/>
<dbReference type="Gene3D" id="2.102.10.10">
    <property type="entry name" value="Rieske [2Fe-2S] iron-sulphur domain"/>
    <property type="match status" value="1"/>
</dbReference>
<evidence type="ECO:0000256" key="2">
    <source>
        <dbReference type="ARBA" id="ARBA00022723"/>
    </source>
</evidence>
<dbReference type="PANTHER" id="PTHR21496:SF23">
    <property type="entry name" value="3-PHENYLPROPIONATE_CINNAMIC ACID DIOXYGENASE FERREDOXIN SUBUNIT"/>
    <property type="match status" value="1"/>
</dbReference>
<accession>B9L4X4</accession>
<dbReference type="RefSeq" id="WP_012643096.1">
    <property type="nucleotide sequence ID" value="NC_011961.1"/>
</dbReference>
<keyword evidence="7" id="KW-1185">Reference proteome</keyword>
<dbReference type="Gene3D" id="3.40.5.90">
    <property type="entry name" value="CDGSH iron-sulfur domain, mitoNEET-type"/>
    <property type="match status" value="1"/>
</dbReference>
<geneLocation type="plasmid" evidence="7">
    <name>Tros</name>
</geneLocation>
<name>B9L4X4_THERP</name>
<evidence type="ECO:0000256" key="3">
    <source>
        <dbReference type="ARBA" id="ARBA00023004"/>
    </source>
</evidence>
<dbReference type="InterPro" id="IPR017941">
    <property type="entry name" value="Rieske_2Fe-2S"/>
</dbReference>
<dbReference type="SMR" id="B9L4X4"/>
<protein>
    <submittedName>
        <fullName evidence="6">Rieske</fullName>
    </submittedName>
</protein>
<dbReference type="Pfam" id="PF09360">
    <property type="entry name" value="zf-CDGSH"/>
    <property type="match status" value="1"/>
</dbReference>
<dbReference type="PANTHER" id="PTHR21496">
    <property type="entry name" value="FERREDOXIN-RELATED"/>
    <property type="match status" value="1"/>
</dbReference>
<dbReference type="InterPro" id="IPR036922">
    <property type="entry name" value="Rieske_2Fe-2S_sf"/>
</dbReference>
<evidence type="ECO:0000256" key="4">
    <source>
        <dbReference type="ARBA" id="ARBA00023014"/>
    </source>
</evidence>
<dbReference type="SUPFAM" id="SSF50022">
    <property type="entry name" value="ISP domain"/>
    <property type="match status" value="1"/>
</dbReference>
<proteinExistence type="predicted"/>